<evidence type="ECO:0000313" key="3">
    <source>
        <dbReference type="EMBL" id="CTQ64357.1"/>
    </source>
</evidence>
<keyword evidence="1" id="KW-0378">Hydrolase</keyword>
<evidence type="ECO:0000313" key="4">
    <source>
        <dbReference type="Proteomes" id="UP000053235"/>
    </source>
</evidence>
<gene>
    <name evidence="3" type="ORF">LAX5112_00268</name>
</gene>
<dbReference type="STRING" id="388408.LAX5112_00268"/>
<dbReference type="Proteomes" id="UP000053235">
    <property type="component" value="Unassembled WGS sequence"/>
</dbReference>
<organism evidence="3 4">
    <name type="scientific">Roseibium alexandrii</name>
    <dbReference type="NCBI Taxonomy" id="388408"/>
    <lineage>
        <taxon>Bacteria</taxon>
        <taxon>Pseudomonadati</taxon>
        <taxon>Pseudomonadota</taxon>
        <taxon>Alphaproteobacteria</taxon>
        <taxon>Hyphomicrobiales</taxon>
        <taxon>Stappiaceae</taxon>
        <taxon>Roseibium</taxon>
    </lineage>
</organism>
<dbReference type="PANTHER" id="PTHR42776">
    <property type="entry name" value="SERINE PEPTIDASE S9 FAMILY MEMBER"/>
    <property type="match status" value="1"/>
</dbReference>
<dbReference type="GO" id="GO:0006508">
    <property type="term" value="P:proteolysis"/>
    <property type="evidence" value="ECO:0007669"/>
    <property type="project" value="InterPro"/>
</dbReference>
<name>A0A0M6ZPR9_9HYPH</name>
<protein>
    <submittedName>
        <fullName evidence="3">Putative esterase</fullName>
    </submittedName>
</protein>
<dbReference type="Gene3D" id="3.40.50.1820">
    <property type="entry name" value="alpha/beta hydrolase"/>
    <property type="match status" value="1"/>
</dbReference>
<accession>A0A0M6ZPR9</accession>
<dbReference type="EMBL" id="CXWD01000001">
    <property type="protein sequence ID" value="CTQ64357.1"/>
    <property type="molecule type" value="Genomic_DNA"/>
</dbReference>
<sequence length="253" mass="26670">MTTINHHIIDRGDGAAVELFQAHPIGSGEPAGAILFVHGNQGGQLTGARELVNRGTLNRFAVAMNVTAAAVSQPGFGASDGPCDFCGPNTQDAIIAALNALKNQPSIDPGRIVLYGHSRGAVAAGMVAARYDGLRAVILSSGVYDLNAFHMDCADGLRIAIETEAGQSAQAFHARSALFHADKITTETLLLHGRHDDRVLVEQAEAFSVALENSGGKVALEVLECGHRLPAKTLKDVVEPFLKEVLSAKHLMH</sequence>
<dbReference type="InterPro" id="IPR029058">
    <property type="entry name" value="AB_hydrolase_fold"/>
</dbReference>
<evidence type="ECO:0000256" key="1">
    <source>
        <dbReference type="ARBA" id="ARBA00022801"/>
    </source>
</evidence>
<keyword evidence="4" id="KW-1185">Reference proteome</keyword>
<dbReference type="AlphaFoldDB" id="A0A0M6ZPR9"/>
<reference evidence="4" key="1">
    <citation type="submission" date="2015-07" db="EMBL/GenBank/DDBJ databases">
        <authorList>
            <person name="Rodrigo-Torres Lidia"/>
            <person name="Arahal R.David."/>
        </authorList>
    </citation>
    <scope>NUCLEOTIDE SEQUENCE [LARGE SCALE GENOMIC DNA]</scope>
    <source>
        <strain evidence="4">CECT 5112</strain>
    </source>
</reference>
<dbReference type="SUPFAM" id="SSF53474">
    <property type="entry name" value="alpha/beta-Hydrolases"/>
    <property type="match status" value="1"/>
</dbReference>
<proteinExistence type="predicted"/>
<dbReference type="RefSeq" id="WP_055670250.1">
    <property type="nucleotide sequence ID" value="NZ_CXWD01000001.1"/>
</dbReference>
<dbReference type="GO" id="GO:0004252">
    <property type="term" value="F:serine-type endopeptidase activity"/>
    <property type="evidence" value="ECO:0007669"/>
    <property type="project" value="TreeGrafter"/>
</dbReference>
<dbReference type="PANTHER" id="PTHR42776:SF27">
    <property type="entry name" value="DIPEPTIDYL PEPTIDASE FAMILY MEMBER 6"/>
    <property type="match status" value="1"/>
</dbReference>
<dbReference type="InterPro" id="IPR001375">
    <property type="entry name" value="Peptidase_S9_cat"/>
</dbReference>
<dbReference type="Pfam" id="PF00326">
    <property type="entry name" value="Peptidase_S9"/>
    <property type="match status" value="1"/>
</dbReference>
<feature type="domain" description="Peptidase S9 prolyl oligopeptidase catalytic" evidence="2">
    <location>
        <begin position="88"/>
        <end position="222"/>
    </location>
</feature>
<evidence type="ECO:0000259" key="2">
    <source>
        <dbReference type="Pfam" id="PF00326"/>
    </source>
</evidence>